<evidence type="ECO:0000313" key="2">
    <source>
        <dbReference type="Proteomes" id="UP000738431"/>
    </source>
</evidence>
<proteinExistence type="predicted"/>
<dbReference type="Proteomes" id="UP000738431">
    <property type="component" value="Chromosome"/>
</dbReference>
<keyword evidence="2" id="KW-1185">Reference proteome</keyword>
<gene>
    <name evidence="1" type="ORF">K1X11_015775</name>
</gene>
<reference evidence="1 2" key="1">
    <citation type="submission" date="2023-12" db="EMBL/GenBank/DDBJ databases">
        <title>Description of an unclassified Opitutus bacterium of Verrucomicrobiota.</title>
        <authorList>
            <person name="Zhang D.-F."/>
        </authorList>
    </citation>
    <scope>NUCLEOTIDE SEQUENCE [LARGE SCALE GENOMIC DNA]</scope>
    <source>
        <strain evidence="1 2">WL0086</strain>
    </source>
</reference>
<protein>
    <submittedName>
        <fullName evidence="1">Uncharacterized protein</fullName>
    </submittedName>
</protein>
<dbReference type="EMBL" id="CP139781">
    <property type="protein sequence ID" value="WRQ86274.1"/>
    <property type="molecule type" value="Genomic_DNA"/>
</dbReference>
<name>A0ABZ1C6W7_9BACT</name>
<organism evidence="1 2">
    <name type="scientific">Actomonas aquatica</name>
    <dbReference type="NCBI Taxonomy" id="2866162"/>
    <lineage>
        <taxon>Bacteria</taxon>
        <taxon>Pseudomonadati</taxon>
        <taxon>Verrucomicrobiota</taxon>
        <taxon>Opitutia</taxon>
        <taxon>Opitutales</taxon>
        <taxon>Opitutaceae</taxon>
        <taxon>Actomonas</taxon>
    </lineage>
</organism>
<accession>A0ABZ1C6W7</accession>
<dbReference type="RefSeq" id="WP_221031203.1">
    <property type="nucleotide sequence ID" value="NZ_CP139781.1"/>
</dbReference>
<evidence type="ECO:0000313" key="1">
    <source>
        <dbReference type="EMBL" id="WRQ86274.1"/>
    </source>
</evidence>
<sequence length="263" mass="29321">MSSLVWGAEHTGDPGDGGWQFEELRRWPAEEARQGVAVDAQSFYVISNYLIGRYDKVSGERTAQWASAEGGPFIHLNAAVVWEGELWGAHSNYPTVPMASSVEVWSLDSLEHRRSIALGVATGSLVWMDRRGDRWWACFANYDGKGGVPGRDARWSELVEFDHEWRRLRGFVFPAELVERMDGYSASGSVPAGPGAWWVAGHHVPELYRVELPEAGATLRWTATVSTTIPGQALGLDPEDPELLYGIDRKTREVIVGRLRKVR</sequence>